<dbReference type="InterPro" id="IPR052761">
    <property type="entry name" value="Fungal_Detox/Toxin_TFs"/>
</dbReference>
<feature type="domain" description="Xylanolytic transcriptional activator regulatory" evidence="2">
    <location>
        <begin position="157"/>
        <end position="257"/>
    </location>
</feature>
<keyword evidence="1" id="KW-0539">Nucleus</keyword>
<dbReference type="PANTHER" id="PTHR47425">
    <property type="entry name" value="FARB-RELATED"/>
    <property type="match status" value="1"/>
</dbReference>
<dbReference type="PANTHER" id="PTHR47425:SF2">
    <property type="entry name" value="FARB-RELATED"/>
    <property type="match status" value="1"/>
</dbReference>
<keyword evidence="4" id="KW-1185">Reference proteome</keyword>
<evidence type="ECO:0000313" key="3">
    <source>
        <dbReference type="EMBL" id="KAL2850306.1"/>
    </source>
</evidence>
<sequence>MSVGLGDEQEWSPWNADTFALDFGTDMRTPHDFNQQHTLYGGETGVVEHYGSKYESRSAAENASYMLVMDPPPWDSSWTTIDPSTSRVRTNSLIPSPALASHSNEDLAKCVCNPPCTFAAPWVESWCRTHLDPVTQARAMDAGVFSFPPYGMTYDLLKRYFQFRHYQLPVLSEWEFHRLVDPIDTHRDNTLRPISLALLYVILFIASSFVTSEEADSAGFASPGAMRRTFYVRAKVLYEAGCETDTMRKAQICLLMSASASPTLKHGLKAREYWIIEAQDILKKADIVTLLTQTSLASYKGQSQWKLIYACYILRVRAFILGSYRLRAINNIPLDMPHITVNDMDKEFQTPWHLSVAIKRRLVALFLASLQLFRHASLICSNIIQQAGETGRGEEEEEEEVPSVSRLPIASNIEQCERNLAAWRKENADLIRDQVLLQRPPPDDERPLFAYEAFLKLAYEFVISTLHQTPLSFDSNLGATPWVTRLQEASHEALWESAARTTQLIYQAMSWDLLRFLPSVTIMSIFIPLAINGTLLKASTTTTMNHSTVIHSMSTLLRALESMSETCCGCDGDVDFFLQLHHKTLDLAQRCGGRGGGGGRMLGSQHAVVAHGFGSGSIALRAQSNIYSQVLKLYSDVLSGKRSVEEHEVA</sequence>
<organism evidence="3 4">
    <name type="scientific">Aspergillus pseudoustus</name>
    <dbReference type="NCBI Taxonomy" id="1810923"/>
    <lineage>
        <taxon>Eukaryota</taxon>
        <taxon>Fungi</taxon>
        <taxon>Dikarya</taxon>
        <taxon>Ascomycota</taxon>
        <taxon>Pezizomycotina</taxon>
        <taxon>Eurotiomycetes</taxon>
        <taxon>Eurotiomycetidae</taxon>
        <taxon>Eurotiales</taxon>
        <taxon>Aspergillaceae</taxon>
        <taxon>Aspergillus</taxon>
        <taxon>Aspergillus subgen. Nidulantes</taxon>
    </lineage>
</organism>
<dbReference type="Proteomes" id="UP001610446">
    <property type="component" value="Unassembled WGS sequence"/>
</dbReference>
<dbReference type="EMBL" id="JBFXLU010000037">
    <property type="protein sequence ID" value="KAL2850306.1"/>
    <property type="molecule type" value="Genomic_DNA"/>
</dbReference>
<gene>
    <name evidence="3" type="ORF">BJY01DRAFT_245478</name>
</gene>
<evidence type="ECO:0000313" key="4">
    <source>
        <dbReference type="Proteomes" id="UP001610446"/>
    </source>
</evidence>
<dbReference type="Pfam" id="PF04082">
    <property type="entry name" value="Fungal_trans"/>
    <property type="match status" value="1"/>
</dbReference>
<proteinExistence type="predicted"/>
<accession>A0ABR4KDF6</accession>
<reference evidence="3 4" key="1">
    <citation type="submission" date="2024-07" db="EMBL/GenBank/DDBJ databases">
        <title>Section-level genome sequencing and comparative genomics of Aspergillus sections Usti and Cavernicolus.</title>
        <authorList>
            <consortium name="Lawrence Berkeley National Laboratory"/>
            <person name="Nybo J.L."/>
            <person name="Vesth T.C."/>
            <person name="Theobald S."/>
            <person name="Frisvad J.C."/>
            <person name="Larsen T.O."/>
            <person name="Kjaerboelling I."/>
            <person name="Rothschild-Mancinelli K."/>
            <person name="Lyhne E.K."/>
            <person name="Kogle M.E."/>
            <person name="Barry K."/>
            <person name="Clum A."/>
            <person name="Na H."/>
            <person name="Ledsgaard L."/>
            <person name="Lin J."/>
            <person name="Lipzen A."/>
            <person name="Kuo A."/>
            <person name="Riley R."/>
            <person name="Mondo S."/>
            <person name="Labutti K."/>
            <person name="Haridas S."/>
            <person name="Pangalinan J."/>
            <person name="Salamov A.A."/>
            <person name="Simmons B.A."/>
            <person name="Magnuson J.K."/>
            <person name="Chen J."/>
            <person name="Drula E."/>
            <person name="Henrissat B."/>
            <person name="Wiebenga A."/>
            <person name="Lubbers R.J."/>
            <person name="Gomes A.C."/>
            <person name="Makela M.R."/>
            <person name="Stajich J."/>
            <person name="Grigoriev I.V."/>
            <person name="Mortensen U.H."/>
            <person name="De Vries R.P."/>
            <person name="Baker S.E."/>
            <person name="Andersen M.R."/>
        </authorList>
    </citation>
    <scope>NUCLEOTIDE SEQUENCE [LARGE SCALE GENOMIC DNA]</scope>
    <source>
        <strain evidence="3 4">CBS 123904</strain>
    </source>
</reference>
<protein>
    <recommendedName>
        <fullName evidence="2">Xylanolytic transcriptional activator regulatory domain-containing protein</fullName>
    </recommendedName>
</protein>
<dbReference type="InterPro" id="IPR007219">
    <property type="entry name" value="XnlR_reg_dom"/>
</dbReference>
<name>A0ABR4KDF6_9EURO</name>
<dbReference type="CDD" id="cd12148">
    <property type="entry name" value="fungal_TF_MHR"/>
    <property type="match status" value="1"/>
</dbReference>
<evidence type="ECO:0000256" key="1">
    <source>
        <dbReference type="ARBA" id="ARBA00023242"/>
    </source>
</evidence>
<comment type="caution">
    <text evidence="3">The sequence shown here is derived from an EMBL/GenBank/DDBJ whole genome shotgun (WGS) entry which is preliminary data.</text>
</comment>
<evidence type="ECO:0000259" key="2">
    <source>
        <dbReference type="Pfam" id="PF04082"/>
    </source>
</evidence>